<dbReference type="EMBL" id="MRZV01000430">
    <property type="protein sequence ID" value="PIK50186.1"/>
    <property type="molecule type" value="Genomic_DNA"/>
</dbReference>
<evidence type="ECO:0000313" key="1">
    <source>
        <dbReference type="EMBL" id="PIK50186.1"/>
    </source>
</evidence>
<accession>A0A2G8KQ97</accession>
<comment type="caution">
    <text evidence="1">The sequence shown here is derived from an EMBL/GenBank/DDBJ whole genome shotgun (WGS) entry which is preliminary data.</text>
</comment>
<proteinExistence type="predicted"/>
<evidence type="ECO:0000313" key="2">
    <source>
        <dbReference type="Proteomes" id="UP000230750"/>
    </source>
</evidence>
<keyword evidence="2" id="KW-1185">Reference proteome</keyword>
<dbReference type="AlphaFoldDB" id="A0A2G8KQ97"/>
<reference evidence="1 2" key="1">
    <citation type="journal article" date="2017" name="PLoS Biol.">
        <title>The sea cucumber genome provides insights into morphological evolution and visceral regeneration.</title>
        <authorList>
            <person name="Zhang X."/>
            <person name="Sun L."/>
            <person name="Yuan J."/>
            <person name="Sun Y."/>
            <person name="Gao Y."/>
            <person name="Zhang L."/>
            <person name="Li S."/>
            <person name="Dai H."/>
            <person name="Hamel J.F."/>
            <person name="Liu C."/>
            <person name="Yu Y."/>
            <person name="Liu S."/>
            <person name="Lin W."/>
            <person name="Guo K."/>
            <person name="Jin S."/>
            <person name="Xu P."/>
            <person name="Storey K.B."/>
            <person name="Huan P."/>
            <person name="Zhang T."/>
            <person name="Zhou Y."/>
            <person name="Zhang J."/>
            <person name="Lin C."/>
            <person name="Li X."/>
            <person name="Xing L."/>
            <person name="Huo D."/>
            <person name="Sun M."/>
            <person name="Wang L."/>
            <person name="Mercier A."/>
            <person name="Li F."/>
            <person name="Yang H."/>
            <person name="Xiang J."/>
        </authorList>
    </citation>
    <scope>NUCLEOTIDE SEQUENCE [LARGE SCALE GENOMIC DNA]</scope>
    <source>
        <strain evidence="1">Shaxun</strain>
        <tissue evidence="1">Muscle</tissue>
    </source>
</reference>
<protein>
    <submittedName>
        <fullName evidence="1">Uncharacterized protein</fullName>
    </submittedName>
</protein>
<name>A0A2G8KQ97_STIJA</name>
<sequence>MDGFSREGFRSAQINSLVRQSRLHVETCPALAAPRIAGWSHYLARRIKPAAEYLGPYNEFMRRLFGCLCEAAQLVVKNILLSPESQEILHPGKNSRETGINLKKRIKIVGKFHNFDRRGYKRLDVQRALKLSNGKLDLGRRILLLAKEEHADQTGLDVYSGVLQTEADHCQLLAD</sequence>
<dbReference type="Proteomes" id="UP000230750">
    <property type="component" value="Unassembled WGS sequence"/>
</dbReference>
<gene>
    <name evidence="1" type="ORF">BSL78_12937</name>
</gene>
<organism evidence="1 2">
    <name type="scientific">Stichopus japonicus</name>
    <name type="common">Sea cucumber</name>
    <dbReference type="NCBI Taxonomy" id="307972"/>
    <lineage>
        <taxon>Eukaryota</taxon>
        <taxon>Metazoa</taxon>
        <taxon>Echinodermata</taxon>
        <taxon>Eleutherozoa</taxon>
        <taxon>Echinozoa</taxon>
        <taxon>Holothuroidea</taxon>
        <taxon>Aspidochirotacea</taxon>
        <taxon>Aspidochirotida</taxon>
        <taxon>Stichopodidae</taxon>
        <taxon>Apostichopus</taxon>
    </lineage>
</organism>